<proteinExistence type="predicted"/>
<evidence type="ECO:0000313" key="2">
    <source>
        <dbReference type="Proteomes" id="UP000762676"/>
    </source>
</evidence>
<organism evidence="1 2">
    <name type="scientific">Elysia marginata</name>
    <dbReference type="NCBI Taxonomy" id="1093978"/>
    <lineage>
        <taxon>Eukaryota</taxon>
        <taxon>Metazoa</taxon>
        <taxon>Spiralia</taxon>
        <taxon>Lophotrochozoa</taxon>
        <taxon>Mollusca</taxon>
        <taxon>Gastropoda</taxon>
        <taxon>Heterobranchia</taxon>
        <taxon>Euthyneura</taxon>
        <taxon>Panpulmonata</taxon>
        <taxon>Sacoglossa</taxon>
        <taxon>Placobranchoidea</taxon>
        <taxon>Plakobranchidae</taxon>
        <taxon>Elysia</taxon>
    </lineage>
</organism>
<accession>A0AAV4F020</accession>
<comment type="caution">
    <text evidence="1">The sequence shown here is derived from an EMBL/GenBank/DDBJ whole genome shotgun (WGS) entry which is preliminary data.</text>
</comment>
<name>A0AAV4F020_9GAST</name>
<sequence>MRFLNLSPNRVVQATFNSFAVSNGATFRCGLSRQNSLPVCPWLHRSFSASSQSYLPKILIQATKGCDQYRGFSAVAASSLFGQLGYQRESLITAESKSQPRLFTIKPSGTEIFVGAKMIHSTAPSCSDSKMQAMEAATNIFAHAVSSVLPHQMIEKVCFRKKLG</sequence>
<evidence type="ECO:0000313" key="1">
    <source>
        <dbReference type="EMBL" id="GFR66285.1"/>
    </source>
</evidence>
<protein>
    <recommendedName>
        <fullName evidence="3">DRBM domain-containing protein</fullName>
    </recommendedName>
</protein>
<gene>
    <name evidence="1" type="ORF">ElyMa_001965900</name>
</gene>
<dbReference type="AlphaFoldDB" id="A0AAV4F020"/>
<dbReference type="Proteomes" id="UP000762676">
    <property type="component" value="Unassembled WGS sequence"/>
</dbReference>
<keyword evidence="2" id="KW-1185">Reference proteome</keyword>
<reference evidence="1 2" key="1">
    <citation type="journal article" date="2021" name="Elife">
        <title>Chloroplast acquisition without the gene transfer in kleptoplastic sea slugs, Plakobranchus ocellatus.</title>
        <authorList>
            <person name="Maeda T."/>
            <person name="Takahashi S."/>
            <person name="Yoshida T."/>
            <person name="Shimamura S."/>
            <person name="Takaki Y."/>
            <person name="Nagai Y."/>
            <person name="Toyoda A."/>
            <person name="Suzuki Y."/>
            <person name="Arimoto A."/>
            <person name="Ishii H."/>
            <person name="Satoh N."/>
            <person name="Nishiyama T."/>
            <person name="Hasebe M."/>
            <person name="Maruyama T."/>
            <person name="Minagawa J."/>
            <person name="Obokata J."/>
            <person name="Shigenobu S."/>
        </authorList>
    </citation>
    <scope>NUCLEOTIDE SEQUENCE [LARGE SCALE GENOMIC DNA]</scope>
</reference>
<evidence type="ECO:0008006" key="3">
    <source>
        <dbReference type="Google" id="ProtNLM"/>
    </source>
</evidence>
<dbReference type="EMBL" id="BMAT01004014">
    <property type="protein sequence ID" value="GFR66285.1"/>
    <property type="molecule type" value="Genomic_DNA"/>
</dbReference>